<reference evidence="1 2" key="1">
    <citation type="submission" date="2018-02" db="EMBL/GenBank/DDBJ databases">
        <title>Genome sequence of the basidiomycete white-rot fungus Phlebia centrifuga.</title>
        <authorList>
            <person name="Granchi Z."/>
            <person name="Peng M."/>
            <person name="de Vries R.P."/>
            <person name="Hilden K."/>
            <person name="Makela M.R."/>
            <person name="Grigoriev I."/>
            <person name="Riley R."/>
        </authorList>
    </citation>
    <scope>NUCLEOTIDE SEQUENCE [LARGE SCALE GENOMIC DNA]</scope>
    <source>
        <strain evidence="1 2">FBCC195</strain>
    </source>
</reference>
<accession>A0A2R6Q5S3</accession>
<dbReference type="Proteomes" id="UP000186601">
    <property type="component" value="Unassembled WGS sequence"/>
</dbReference>
<dbReference type="AlphaFoldDB" id="A0A2R6Q5S3"/>
<comment type="caution">
    <text evidence="1">The sequence shown here is derived from an EMBL/GenBank/DDBJ whole genome shotgun (WGS) entry which is preliminary data.</text>
</comment>
<evidence type="ECO:0000313" key="1">
    <source>
        <dbReference type="EMBL" id="PSS02213.1"/>
    </source>
</evidence>
<name>A0A2R6Q5S3_9APHY</name>
<dbReference type="EMBL" id="MLYV02000399">
    <property type="protein sequence ID" value="PSS02213.1"/>
    <property type="molecule type" value="Genomic_DNA"/>
</dbReference>
<evidence type="ECO:0000313" key="2">
    <source>
        <dbReference type="Proteomes" id="UP000186601"/>
    </source>
</evidence>
<gene>
    <name evidence="1" type="ORF">PHLCEN_2v4069</name>
</gene>
<protein>
    <submittedName>
        <fullName evidence="1">Uncharacterized protein</fullName>
    </submittedName>
</protein>
<sequence>MDFELEDVNEDGLYAYQQLNETFERELLAIDQISDRCILRAYAFKIRACLTWEVFAMLPFAYPGIQEESEEEVES</sequence>
<keyword evidence="2" id="KW-1185">Reference proteome</keyword>
<proteinExistence type="predicted"/>
<organism evidence="1 2">
    <name type="scientific">Hermanssonia centrifuga</name>
    <dbReference type="NCBI Taxonomy" id="98765"/>
    <lineage>
        <taxon>Eukaryota</taxon>
        <taxon>Fungi</taxon>
        <taxon>Dikarya</taxon>
        <taxon>Basidiomycota</taxon>
        <taxon>Agaricomycotina</taxon>
        <taxon>Agaricomycetes</taxon>
        <taxon>Polyporales</taxon>
        <taxon>Meruliaceae</taxon>
        <taxon>Hermanssonia</taxon>
    </lineage>
</organism>